<evidence type="ECO:0000313" key="4">
    <source>
        <dbReference type="Proteomes" id="UP000297747"/>
    </source>
</evidence>
<keyword evidence="1" id="KW-0812">Transmembrane</keyword>
<comment type="caution">
    <text evidence="3">The sequence shown here is derived from an EMBL/GenBank/DDBJ whole genome shotgun (WGS) entry which is preliminary data.</text>
</comment>
<keyword evidence="1" id="KW-0472">Membrane</keyword>
<proteinExistence type="predicted"/>
<evidence type="ECO:0000313" key="3">
    <source>
        <dbReference type="EMBL" id="TFU29601.1"/>
    </source>
</evidence>
<feature type="transmembrane region" description="Helical" evidence="1">
    <location>
        <begin position="81"/>
        <end position="102"/>
    </location>
</feature>
<feature type="domain" description="Acyltransferase 3" evidence="2">
    <location>
        <begin position="7"/>
        <end position="318"/>
    </location>
</feature>
<feature type="transmembrane region" description="Helical" evidence="1">
    <location>
        <begin position="114"/>
        <end position="138"/>
    </location>
</feature>
<feature type="transmembrane region" description="Helical" evidence="1">
    <location>
        <begin position="296"/>
        <end position="318"/>
    </location>
</feature>
<protein>
    <recommendedName>
        <fullName evidence="2">Acyltransferase 3 domain-containing protein</fullName>
    </recommendedName>
</protein>
<dbReference type="Proteomes" id="UP000297747">
    <property type="component" value="Unassembled WGS sequence"/>
</dbReference>
<accession>A0A4Y9FKE8</accession>
<feature type="transmembrane region" description="Helical" evidence="1">
    <location>
        <begin position="174"/>
        <end position="192"/>
    </location>
</feature>
<feature type="transmembrane region" description="Helical" evidence="1">
    <location>
        <begin position="257"/>
        <end position="276"/>
    </location>
</feature>
<keyword evidence="1" id="KW-1133">Transmembrane helix</keyword>
<dbReference type="AlphaFoldDB" id="A0A4Y9FKE8"/>
<reference evidence="3 4" key="1">
    <citation type="submission" date="2019-03" db="EMBL/GenBank/DDBJ databases">
        <title>Diversity of the mouse oral microbiome.</title>
        <authorList>
            <person name="Joseph S."/>
            <person name="Aduse-Opoku J."/>
            <person name="Curtis M."/>
            <person name="Wade W."/>
            <person name="Hashim A."/>
        </authorList>
    </citation>
    <scope>NUCLEOTIDE SEQUENCE [LARGE SCALE GENOMIC DNA]</scope>
    <source>
        <strain evidence="3 4">HT4</strain>
    </source>
</reference>
<feature type="transmembrane region" description="Helical" evidence="1">
    <location>
        <begin position="45"/>
        <end position="69"/>
    </location>
</feature>
<feature type="transmembrane region" description="Helical" evidence="1">
    <location>
        <begin position="12"/>
        <end position="33"/>
    </location>
</feature>
<evidence type="ECO:0000256" key="1">
    <source>
        <dbReference type="SAM" id="Phobius"/>
    </source>
</evidence>
<feature type="transmembrane region" description="Helical" evidence="1">
    <location>
        <begin position="204"/>
        <end position="221"/>
    </location>
</feature>
<gene>
    <name evidence="3" type="ORF">E4U01_09440</name>
</gene>
<feature type="transmembrane region" description="Helical" evidence="1">
    <location>
        <begin position="227"/>
        <end position="248"/>
    </location>
</feature>
<dbReference type="Pfam" id="PF01757">
    <property type="entry name" value="Acyl_transf_3"/>
    <property type="match status" value="1"/>
</dbReference>
<dbReference type="InterPro" id="IPR002656">
    <property type="entry name" value="Acyl_transf_3_dom"/>
</dbReference>
<dbReference type="EMBL" id="SPQA01000049">
    <property type="protein sequence ID" value="TFU29601.1"/>
    <property type="molecule type" value="Genomic_DNA"/>
</dbReference>
<sequence>MMNQQRNYGIDLLRLVLMFMVCMLHVLGQGGILATVPVGSLGHRVFWLIEIASYCAVDSFAIISGYTATNRRHRYERIVSMWFQAFFYSFILTIFLSILGVGEGLDKLDFTRSIFLVTFGNFWYFTAFFALFFAMPILNKFLFSIDEAQGKKTFIIFILLFSMMGIFGDPFKSHTGYSAIWLMVLYCLGVLMKRLNLFVRKKSMTLIIVWILCILITWFTYIQKGDVFYISYISPTIVLSGLIMVILFSRLQLPPNIIVAVSRLSPYAFGIYLFQSNQVIWSHVLKGATAFVVNKSIIVGILYVFFFAFLVFILGLLVEMVRSKIDRLLNISSLSQKIVNAFDKLFLLLSRFFV</sequence>
<dbReference type="GO" id="GO:0016747">
    <property type="term" value="F:acyltransferase activity, transferring groups other than amino-acyl groups"/>
    <property type="evidence" value="ECO:0007669"/>
    <property type="project" value="InterPro"/>
</dbReference>
<organism evidence="3 4">
    <name type="scientific">Streptococcus acidominimus</name>
    <dbReference type="NCBI Taxonomy" id="1326"/>
    <lineage>
        <taxon>Bacteria</taxon>
        <taxon>Bacillati</taxon>
        <taxon>Bacillota</taxon>
        <taxon>Bacilli</taxon>
        <taxon>Lactobacillales</taxon>
        <taxon>Streptococcaceae</taxon>
        <taxon>Streptococcus</taxon>
    </lineage>
</organism>
<feature type="transmembrane region" description="Helical" evidence="1">
    <location>
        <begin position="150"/>
        <end position="168"/>
    </location>
</feature>
<name>A0A4Y9FKE8_STRAI</name>
<evidence type="ECO:0000259" key="2">
    <source>
        <dbReference type="Pfam" id="PF01757"/>
    </source>
</evidence>